<reference evidence="1 3" key="2">
    <citation type="submission" date="2015-06" db="EMBL/GenBank/DDBJ databases">
        <title>Genome sequencing project of Bacillus galactosidilyticus PL133.</title>
        <authorList>
            <person name="Gaiero J."/>
            <person name="Nicol R."/>
            <person name="Habash M."/>
        </authorList>
    </citation>
    <scope>NUCLEOTIDE SEQUENCE [LARGE SCALE GENOMIC DNA]</scope>
    <source>
        <strain evidence="1 3">PL133</strain>
    </source>
</reference>
<name>A0A0Q9XMD5_9BACI</name>
<dbReference type="Proteomes" id="UP000077881">
    <property type="component" value="Unassembled WGS sequence"/>
</dbReference>
<protein>
    <submittedName>
        <fullName evidence="1">Uncharacterized protein</fullName>
    </submittedName>
</protein>
<dbReference type="EMBL" id="LDJR01000055">
    <property type="protein sequence ID" value="OAK69028.1"/>
    <property type="molecule type" value="Genomic_DNA"/>
</dbReference>
<evidence type="ECO:0000313" key="1">
    <source>
        <dbReference type="EMBL" id="KRG09359.1"/>
    </source>
</evidence>
<evidence type="ECO:0000313" key="4">
    <source>
        <dbReference type="Proteomes" id="UP000077881"/>
    </source>
</evidence>
<dbReference type="SUPFAM" id="SSF49695">
    <property type="entry name" value="gamma-Crystallin-like"/>
    <property type="match status" value="1"/>
</dbReference>
<evidence type="ECO:0000313" key="2">
    <source>
        <dbReference type="EMBL" id="OAK69028.1"/>
    </source>
</evidence>
<comment type="caution">
    <text evidence="1">The sequence shown here is derived from an EMBL/GenBank/DDBJ whole genome shotgun (WGS) entry which is preliminary data.</text>
</comment>
<gene>
    <name evidence="2" type="ORF">ABB05_14710</name>
    <name evidence="1" type="ORF">ACA29_23045</name>
</gene>
<sequence>MKRKMIRNLSLALIALVGFFSLVFSFEGRTNAASLTSNPDQDLKVDTVDGIKYAPDKHKKIVGMVVEATDQGEKVHGFSTPEKYEAYHQKVTEGLSSQSIGIMARPTYLYEHTSGHGYGRSLIAYPGTQVTSLSTAWDNRISAVSVAPGSWIRLYQNRYYGGRYLTLVSYPNKYFTTNLTSWGMSGTTSWNDQVSSYRVR</sequence>
<proteinExistence type="predicted"/>
<organism evidence="1 3">
    <name type="scientific">Lederbergia galactosidilytica</name>
    <dbReference type="NCBI Taxonomy" id="217031"/>
    <lineage>
        <taxon>Bacteria</taxon>
        <taxon>Bacillati</taxon>
        <taxon>Bacillota</taxon>
        <taxon>Bacilli</taxon>
        <taxon>Bacillales</taxon>
        <taxon>Bacillaceae</taxon>
        <taxon>Lederbergia</taxon>
    </lineage>
</organism>
<dbReference type="AlphaFoldDB" id="A0A0Q9XMD5"/>
<dbReference type="EMBL" id="LGPB01000140">
    <property type="protein sequence ID" value="KRG09359.1"/>
    <property type="molecule type" value="Genomic_DNA"/>
</dbReference>
<dbReference type="Gene3D" id="2.60.20.10">
    <property type="entry name" value="Crystallins"/>
    <property type="match status" value="1"/>
</dbReference>
<dbReference type="OrthoDB" id="2865947at2"/>
<evidence type="ECO:0000313" key="3">
    <source>
        <dbReference type="Proteomes" id="UP000053881"/>
    </source>
</evidence>
<accession>A0A0Q9XMD5</accession>
<dbReference type="PATRIC" id="fig|217031.4.peg.7817"/>
<dbReference type="InterPro" id="IPR011024">
    <property type="entry name" value="G_crystallin-like"/>
</dbReference>
<dbReference type="Proteomes" id="UP000053881">
    <property type="component" value="Unassembled WGS sequence"/>
</dbReference>
<keyword evidence="4" id="KW-1185">Reference proteome</keyword>
<dbReference type="RefSeq" id="WP_057983488.1">
    <property type="nucleotide sequence ID" value="NZ_JAGGKH010000034.1"/>
</dbReference>
<reference evidence="2 4" key="1">
    <citation type="submission" date="2015-05" db="EMBL/GenBank/DDBJ databases">
        <title>Comparison of genome.</title>
        <authorList>
            <person name="Zheng Z."/>
            <person name="Sun M."/>
        </authorList>
    </citation>
    <scope>NUCLEOTIDE SEQUENCE [LARGE SCALE GENOMIC DNA]</scope>
    <source>
        <strain evidence="2 4">G25-74</strain>
    </source>
</reference>